<keyword evidence="3" id="KW-1185">Reference proteome</keyword>
<name>A0A8H5ZYX2_PETAA</name>
<gene>
    <name evidence="2" type="ORF">ETB97_005264</name>
</gene>
<feature type="compositionally biased region" description="Basic and acidic residues" evidence="1">
    <location>
        <begin position="33"/>
        <end position="52"/>
    </location>
</feature>
<dbReference type="AlphaFoldDB" id="A0A8H5ZYX2"/>
<proteinExistence type="predicted"/>
<reference evidence="2 3" key="1">
    <citation type="submission" date="2019-04" db="EMBL/GenBank/DDBJ databases">
        <title>Aspergillus burnettii sp. nov., novel species from soil in southeast Queensland.</title>
        <authorList>
            <person name="Gilchrist C.L.M."/>
            <person name="Pitt J.I."/>
            <person name="Lange L."/>
            <person name="Lacey H.J."/>
            <person name="Vuong D."/>
            <person name="Midgley D.J."/>
            <person name="Greenfield P."/>
            <person name="Bradbury M."/>
            <person name="Lacey E."/>
            <person name="Busk P.K."/>
            <person name="Pilgaard B."/>
            <person name="Chooi Y.H."/>
            <person name="Piggott A.M."/>
        </authorList>
    </citation>
    <scope>NUCLEOTIDE SEQUENCE [LARGE SCALE GENOMIC DNA]</scope>
    <source>
        <strain evidence="2 3">FRR 5400</strain>
    </source>
</reference>
<protein>
    <submittedName>
        <fullName evidence="2">Uncharacterized protein</fullName>
    </submittedName>
</protein>
<evidence type="ECO:0000313" key="3">
    <source>
        <dbReference type="Proteomes" id="UP000541154"/>
    </source>
</evidence>
<accession>A0A8H5ZYX2</accession>
<organism evidence="2 3">
    <name type="scientific">Petromyces alliaceus</name>
    <name type="common">Aspergillus alliaceus</name>
    <dbReference type="NCBI Taxonomy" id="209559"/>
    <lineage>
        <taxon>Eukaryota</taxon>
        <taxon>Fungi</taxon>
        <taxon>Dikarya</taxon>
        <taxon>Ascomycota</taxon>
        <taxon>Pezizomycotina</taxon>
        <taxon>Eurotiomycetes</taxon>
        <taxon>Eurotiomycetidae</taxon>
        <taxon>Eurotiales</taxon>
        <taxon>Aspergillaceae</taxon>
        <taxon>Aspergillus</taxon>
        <taxon>Aspergillus subgen. Circumdati</taxon>
    </lineage>
</organism>
<feature type="region of interest" description="Disordered" evidence="1">
    <location>
        <begin position="22"/>
        <end position="52"/>
    </location>
</feature>
<sequence>MGNTRVVARGYSLSIIDSIPMPIDQGQSLVQRGEGEHDLAGRKGERTESQNG</sequence>
<evidence type="ECO:0000313" key="2">
    <source>
        <dbReference type="EMBL" id="KAF5857772.1"/>
    </source>
</evidence>
<dbReference type="Proteomes" id="UP000541154">
    <property type="component" value="Unassembled WGS sequence"/>
</dbReference>
<comment type="caution">
    <text evidence="2">The sequence shown here is derived from an EMBL/GenBank/DDBJ whole genome shotgun (WGS) entry which is preliminary data.</text>
</comment>
<evidence type="ECO:0000256" key="1">
    <source>
        <dbReference type="SAM" id="MobiDB-lite"/>
    </source>
</evidence>
<dbReference type="EMBL" id="SPNV01000238">
    <property type="protein sequence ID" value="KAF5857772.1"/>
    <property type="molecule type" value="Genomic_DNA"/>
</dbReference>